<sequence length="43" mass="4820">MFTPPIWARKASIEYYLSTDLSIQNSAKPVRSAKIKLLHSDAA</sequence>
<protein>
    <submittedName>
        <fullName evidence="1">Uncharacterized protein</fullName>
    </submittedName>
</protein>
<dbReference type="Proteomes" id="UP000214720">
    <property type="component" value="Unassembled WGS sequence"/>
</dbReference>
<gene>
    <name evidence="1" type="ORF">BSU04_05925</name>
</gene>
<dbReference type="EMBL" id="MTHB01000034">
    <property type="protein sequence ID" value="OXC79624.1"/>
    <property type="molecule type" value="Genomic_DNA"/>
</dbReference>
<reference evidence="2" key="1">
    <citation type="submission" date="2017-01" db="EMBL/GenBank/DDBJ databases">
        <title>Genome Analysis of Deinococcus marmoris KOPRI26562.</title>
        <authorList>
            <person name="Kim J.H."/>
            <person name="Oh H.-M."/>
        </authorList>
    </citation>
    <scope>NUCLEOTIDE SEQUENCE [LARGE SCALE GENOMIC DNA]</scope>
    <source>
        <strain evidence="2">PAMC 26633</strain>
    </source>
</reference>
<evidence type="ECO:0000313" key="2">
    <source>
        <dbReference type="Proteomes" id="UP000214720"/>
    </source>
</evidence>
<dbReference type="AlphaFoldDB" id="A0A226X853"/>
<name>A0A226X853_CABSO</name>
<organism evidence="1 2">
    <name type="scientific">Caballeronia sordidicola</name>
    <name type="common">Burkholderia sordidicola</name>
    <dbReference type="NCBI Taxonomy" id="196367"/>
    <lineage>
        <taxon>Bacteria</taxon>
        <taxon>Pseudomonadati</taxon>
        <taxon>Pseudomonadota</taxon>
        <taxon>Betaproteobacteria</taxon>
        <taxon>Burkholderiales</taxon>
        <taxon>Burkholderiaceae</taxon>
        <taxon>Caballeronia</taxon>
    </lineage>
</organism>
<evidence type="ECO:0000313" key="1">
    <source>
        <dbReference type="EMBL" id="OXC79624.1"/>
    </source>
</evidence>
<proteinExistence type="predicted"/>
<accession>A0A226X853</accession>
<comment type="caution">
    <text evidence="1">The sequence shown here is derived from an EMBL/GenBank/DDBJ whole genome shotgun (WGS) entry which is preliminary data.</text>
</comment>